<organism evidence="1 2">
    <name type="scientific">Paralvinella palmiformis</name>
    <dbReference type="NCBI Taxonomy" id="53620"/>
    <lineage>
        <taxon>Eukaryota</taxon>
        <taxon>Metazoa</taxon>
        <taxon>Spiralia</taxon>
        <taxon>Lophotrochozoa</taxon>
        <taxon>Annelida</taxon>
        <taxon>Polychaeta</taxon>
        <taxon>Sedentaria</taxon>
        <taxon>Canalipalpata</taxon>
        <taxon>Terebellida</taxon>
        <taxon>Terebelliformia</taxon>
        <taxon>Alvinellidae</taxon>
        <taxon>Paralvinella</taxon>
    </lineage>
</organism>
<protein>
    <recommendedName>
        <fullName evidence="3">DUF2452 domain-containing protein</fullName>
    </recommendedName>
</protein>
<dbReference type="PANTHER" id="PTHR14553:SF1">
    <property type="entry name" value="SIMILAR TO CHROMOSOME 1 OPEN READING FRAME 50"/>
    <property type="match status" value="1"/>
</dbReference>
<sequence>MDNPQDTYRRAVALVETESCPLGVQLVDASSTNKMRDPMDLVGLAQQIQKADECTRANAGNKLTVIAEQIRFLQEQARKVLQEAKRDHDLHHAACNMVKKPGQIYYLYQRESGQKYLSLLSPQEWGKTCPHTYLGAYRLEHDQSWTPLDQLKRRTDEINLVDKIINAQMSITDSPHFRLTSESDGAALKEVN</sequence>
<reference evidence="1" key="1">
    <citation type="journal article" date="2023" name="Mol. Biol. Evol.">
        <title>Third-Generation Sequencing Reveals the Adaptive Role of the Epigenome in Three Deep-Sea Polychaetes.</title>
        <authorList>
            <person name="Perez M."/>
            <person name="Aroh O."/>
            <person name="Sun Y."/>
            <person name="Lan Y."/>
            <person name="Juniper S.K."/>
            <person name="Young C.R."/>
            <person name="Angers B."/>
            <person name="Qian P.Y."/>
        </authorList>
    </citation>
    <scope>NUCLEOTIDE SEQUENCE</scope>
    <source>
        <strain evidence="1">P08H-3</strain>
    </source>
</reference>
<evidence type="ECO:0000313" key="2">
    <source>
        <dbReference type="Proteomes" id="UP001208570"/>
    </source>
</evidence>
<proteinExistence type="predicted"/>
<name>A0AAD9JJW3_9ANNE</name>
<dbReference type="Pfam" id="PF10504">
    <property type="entry name" value="DUF2452"/>
    <property type="match status" value="1"/>
</dbReference>
<comment type="caution">
    <text evidence="1">The sequence shown here is derived from an EMBL/GenBank/DDBJ whole genome shotgun (WGS) entry which is preliminary data.</text>
</comment>
<keyword evidence="2" id="KW-1185">Reference proteome</keyword>
<dbReference type="AlphaFoldDB" id="A0AAD9JJW3"/>
<dbReference type="PANTHER" id="PTHR14553">
    <property type="entry name" value="UNCHARACTERIZED PROTEIN C1ORF50"/>
    <property type="match status" value="1"/>
</dbReference>
<dbReference type="Proteomes" id="UP001208570">
    <property type="component" value="Unassembled WGS sequence"/>
</dbReference>
<gene>
    <name evidence="1" type="ORF">LSH36_278g03032</name>
</gene>
<evidence type="ECO:0000313" key="1">
    <source>
        <dbReference type="EMBL" id="KAK2154052.1"/>
    </source>
</evidence>
<dbReference type="EMBL" id="JAODUP010000278">
    <property type="protein sequence ID" value="KAK2154052.1"/>
    <property type="molecule type" value="Genomic_DNA"/>
</dbReference>
<dbReference type="InterPro" id="IPR019534">
    <property type="entry name" value="DUF2452"/>
</dbReference>
<accession>A0AAD9JJW3</accession>
<evidence type="ECO:0008006" key="3">
    <source>
        <dbReference type="Google" id="ProtNLM"/>
    </source>
</evidence>